<dbReference type="KEGG" id="adin:H7849_12080"/>
<dbReference type="RefSeq" id="WP_186746821.1">
    <property type="nucleotide sequence ID" value="NZ_CP060394.1"/>
</dbReference>
<gene>
    <name evidence="1" type="ORF">H7849_12080</name>
</gene>
<protein>
    <submittedName>
        <fullName evidence="1">Uncharacterized protein</fullName>
    </submittedName>
</protein>
<evidence type="ECO:0000313" key="2">
    <source>
        <dbReference type="Proteomes" id="UP000515312"/>
    </source>
</evidence>
<keyword evidence="2" id="KW-1185">Reference proteome</keyword>
<sequence>MALLAETLIDEWLNRQGFFTVRGIKHDTSGKNAGVGEIDLLGVRPSRHSDRLDAWHLEAQVSFRPVGYITPWTAHLMEDLKVKRNSAKQRTDQQRQECVQEWVEKKFLTKAKNNARERAWEGQSWKFVFVHGVAKDQREIHEIGKRGIEVIPFAKVLKELCDLEKPGLTGAAGTDIAELIRFFHEEAEPMAVDQTYLF</sequence>
<proteinExistence type="predicted"/>
<dbReference type="EMBL" id="CP060394">
    <property type="protein sequence ID" value="QNI34562.1"/>
    <property type="molecule type" value="Genomic_DNA"/>
</dbReference>
<dbReference type="Proteomes" id="UP000515312">
    <property type="component" value="Chromosome"/>
</dbReference>
<evidence type="ECO:0000313" key="1">
    <source>
        <dbReference type="EMBL" id="QNI34562.1"/>
    </source>
</evidence>
<name>A0A7G8BPU2_9BACT</name>
<accession>A0A7G8BPU2</accession>
<dbReference type="AlphaFoldDB" id="A0A7G8BPU2"/>
<reference evidence="1 2" key="1">
    <citation type="submission" date="2020-08" db="EMBL/GenBank/DDBJ databases">
        <title>Edaphobacter telluris sp. nov. and Acidobacterium dinghuensis sp. nov., two acidobacteria isolated from forest soil.</title>
        <authorList>
            <person name="Fu J."/>
            <person name="Qiu L."/>
        </authorList>
    </citation>
    <scope>NUCLEOTIDE SEQUENCE [LARGE SCALE GENOMIC DNA]</scope>
    <source>
        <strain evidence="1">4Y35</strain>
    </source>
</reference>
<organism evidence="1 2">
    <name type="scientific">Alloacidobacterium dinghuense</name>
    <dbReference type="NCBI Taxonomy" id="2763107"/>
    <lineage>
        <taxon>Bacteria</taxon>
        <taxon>Pseudomonadati</taxon>
        <taxon>Acidobacteriota</taxon>
        <taxon>Terriglobia</taxon>
        <taxon>Terriglobales</taxon>
        <taxon>Acidobacteriaceae</taxon>
        <taxon>Alloacidobacterium</taxon>
    </lineage>
</organism>